<dbReference type="SUPFAM" id="SSF52540">
    <property type="entry name" value="P-loop containing nucleoside triphosphate hydrolases"/>
    <property type="match status" value="1"/>
</dbReference>
<dbReference type="GO" id="GO:0003723">
    <property type="term" value="F:RNA binding"/>
    <property type="evidence" value="ECO:0007669"/>
    <property type="project" value="TreeGrafter"/>
</dbReference>
<evidence type="ECO:0000259" key="10">
    <source>
        <dbReference type="PROSITE" id="PS51194"/>
    </source>
</evidence>
<dbReference type="EMBL" id="FN653405">
    <property type="protein sequence ID" value="CBY15032.1"/>
    <property type="molecule type" value="Genomic_DNA"/>
</dbReference>
<dbReference type="PANTHER" id="PTHR18934">
    <property type="entry name" value="ATP-DEPENDENT RNA HELICASE"/>
    <property type="match status" value="1"/>
</dbReference>
<accession>E4XZH0</accession>
<dbReference type="GO" id="GO:0005524">
    <property type="term" value="F:ATP binding"/>
    <property type="evidence" value="ECO:0007669"/>
    <property type="project" value="UniProtKB-KW"/>
</dbReference>
<dbReference type="OrthoDB" id="10025033at2759"/>
<keyword evidence="12" id="KW-1185">Reference proteome</keyword>
<dbReference type="SMART" id="SM00847">
    <property type="entry name" value="HA2"/>
    <property type="match status" value="1"/>
</dbReference>
<evidence type="ECO:0000313" key="12">
    <source>
        <dbReference type="Proteomes" id="UP000001307"/>
    </source>
</evidence>
<dbReference type="GO" id="GO:0005730">
    <property type="term" value="C:nucleolus"/>
    <property type="evidence" value="ECO:0007669"/>
    <property type="project" value="TreeGrafter"/>
</dbReference>
<dbReference type="FunFam" id="3.40.50.300:FF:000637">
    <property type="entry name" value="ATP-dependent RNA helicase DHX37/DHR1"/>
    <property type="match status" value="1"/>
</dbReference>
<dbReference type="PROSITE" id="PS51194">
    <property type="entry name" value="HELICASE_CTER"/>
    <property type="match status" value="1"/>
</dbReference>
<sequence length="1023" mass="115015">MAKGSRKRFNKSGRDQTVATVVTANNTLIDGENNESNDCNALILDKKTVSIKRAPILQPKLSKKKRKHLEKLVEQKEKKAKRGELLEKLNDLRVPSSELARYHSIAHIGNKKQQEKSVWLAKRPDSEILKEEKINSIKGAKQAKLEIDEKGEKEAESSDVSTDEESDSENGEKEWCKKKEETFETESIPKLIKKDEQESEESKSKKLLDPKLDYVLINRPSEIQEARQELPILSDEGTVLEAVAENDFVVLCGETGSGKTTQVPQFLYEAGFCVRGMIGMTEPRRIAATSAAERIRYEMCKTEAEVAHHIRYENKTTKETQICVMTDGVLLSQMSSDFLLSKFGAIIIDEAHERSIHTDVLIGMLTRVVMLRRKRNIPLKLIIMSATLRIDDFIANKKLFPNLAPPVLKIESRQYPVTTSFAKQTELRDYIAAAYRKICKIHREEPAGSILVFVTGQDEVKLDLDENLSSFDLSSTALDATLPMRALPLYSVLPPSEQKNIFAEFEEPIRKVVVSTNVAETSLTIPGIKYVVDTGRHKAKKFSPITGVSKFEIEWISQAAADQRAGRAGRTGPGRCFRLYSSAVFQDFAKFPPPEITMKPLDDLVLGMKAFGIEEIKNFPFVTLPDEEALTNAEKLCVKLGALKRPHKRQVSGSITALGKTMNAFPVSPRFGRILSLSSQKNLLKFAIAIVAACTVRELVDANNEKIKALKEIWADASKSQLGDLLILLSVVGATESSKEPETFISAIGVRSQGLKEVRKLRRLITHVVRSMIVNEEEEKELAERKLPQPGAKECTLLCELFLAGFGDQIAFHSEEGEFKLPTGEKGKIYPSSVLAKKRPNIICYQEKMENHKGNTYLKCCHEVTAEQIVRIVPEYVTFNRNKNSTPKYDANSGEIEALYTCYYTSTNTPLGEHWKTLTGEDETLLRCFAHCLLIGEVFPAFKKLKTFWLSPPAVLLRTWANLHERTTNLIRCFSVHGLTSRAAFLKKLQNEESRSEIAESLKEWLVPSHFVHIESIIESISE</sequence>
<feature type="compositionally biased region" description="Basic and acidic residues" evidence="8">
    <location>
        <begin position="143"/>
        <end position="156"/>
    </location>
</feature>
<dbReference type="Proteomes" id="UP000001307">
    <property type="component" value="Unassembled WGS sequence"/>
</dbReference>
<evidence type="ECO:0000259" key="9">
    <source>
        <dbReference type="PROSITE" id="PS51192"/>
    </source>
</evidence>
<dbReference type="Pfam" id="PF07717">
    <property type="entry name" value="OB_NTP_bind"/>
    <property type="match status" value="1"/>
</dbReference>
<dbReference type="SMART" id="SM00490">
    <property type="entry name" value="HELICc"/>
    <property type="match status" value="1"/>
</dbReference>
<dbReference type="InterPro" id="IPR014001">
    <property type="entry name" value="Helicase_ATP-bd"/>
</dbReference>
<dbReference type="GO" id="GO:0000462">
    <property type="term" value="P:maturation of SSU-rRNA from tricistronic rRNA transcript (SSU-rRNA, 5.8S rRNA, LSU-rRNA)"/>
    <property type="evidence" value="ECO:0007669"/>
    <property type="project" value="TreeGrafter"/>
</dbReference>
<name>E4XZH0_OIKDI</name>
<proteinExistence type="inferred from homology"/>
<evidence type="ECO:0000256" key="5">
    <source>
        <dbReference type="ARBA" id="ARBA00022806"/>
    </source>
</evidence>
<dbReference type="InterPro" id="IPR007502">
    <property type="entry name" value="Helicase-assoc_dom"/>
</dbReference>
<evidence type="ECO:0000256" key="7">
    <source>
        <dbReference type="ARBA" id="ARBA00047984"/>
    </source>
</evidence>
<dbReference type="InterPro" id="IPR011545">
    <property type="entry name" value="DEAD/DEAH_box_helicase_dom"/>
</dbReference>
<evidence type="ECO:0000256" key="3">
    <source>
        <dbReference type="ARBA" id="ARBA00022741"/>
    </source>
</evidence>
<comment type="similarity">
    <text evidence="1">Belongs to the DEAD box helicase family. DEAH subfamily.</text>
</comment>
<dbReference type="Pfam" id="PF21010">
    <property type="entry name" value="HA2_C"/>
    <property type="match status" value="1"/>
</dbReference>
<dbReference type="Pfam" id="PF23362">
    <property type="entry name" value="DHX37_C"/>
    <property type="match status" value="1"/>
</dbReference>
<evidence type="ECO:0000256" key="4">
    <source>
        <dbReference type="ARBA" id="ARBA00022801"/>
    </source>
</evidence>
<evidence type="ECO:0000256" key="2">
    <source>
        <dbReference type="ARBA" id="ARBA00012552"/>
    </source>
</evidence>
<evidence type="ECO:0000256" key="1">
    <source>
        <dbReference type="ARBA" id="ARBA00008792"/>
    </source>
</evidence>
<dbReference type="GO" id="GO:0003724">
    <property type="term" value="F:RNA helicase activity"/>
    <property type="evidence" value="ECO:0007669"/>
    <property type="project" value="UniProtKB-EC"/>
</dbReference>
<dbReference type="Gene3D" id="1.20.120.1080">
    <property type="match status" value="1"/>
</dbReference>
<dbReference type="Pfam" id="PF00271">
    <property type="entry name" value="Helicase_C"/>
    <property type="match status" value="1"/>
</dbReference>
<dbReference type="GO" id="GO:0016787">
    <property type="term" value="F:hydrolase activity"/>
    <property type="evidence" value="ECO:0007669"/>
    <property type="project" value="UniProtKB-KW"/>
</dbReference>
<evidence type="ECO:0000256" key="6">
    <source>
        <dbReference type="ARBA" id="ARBA00022840"/>
    </source>
</evidence>
<gene>
    <name evidence="11" type="ORF">GSOID_T00010135001</name>
</gene>
<dbReference type="InterPro" id="IPR011709">
    <property type="entry name" value="DEAD-box_helicase_OB_fold"/>
</dbReference>
<comment type="catalytic activity">
    <reaction evidence="7">
        <text>ATP + H2O = ADP + phosphate + H(+)</text>
        <dbReference type="Rhea" id="RHEA:13065"/>
        <dbReference type="ChEBI" id="CHEBI:15377"/>
        <dbReference type="ChEBI" id="CHEBI:15378"/>
        <dbReference type="ChEBI" id="CHEBI:30616"/>
        <dbReference type="ChEBI" id="CHEBI:43474"/>
        <dbReference type="ChEBI" id="CHEBI:456216"/>
        <dbReference type="EC" id="3.6.4.13"/>
    </reaction>
</comment>
<organism evidence="11">
    <name type="scientific">Oikopleura dioica</name>
    <name type="common">Tunicate</name>
    <dbReference type="NCBI Taxonomy" id="34765"/>
    <lineage>
        <taxon>Eukaryota</taxon>
        <taxon>Metazoa</taxon>
        <taxon>Chordata</taxon>
        <taxon>Tunicata</taxon>
        <taxon>Appendicularia</taxon>
        <taxon>Copelata</taxon>
        <taxon>Oikopleuridae</taxon>
        <taxon>Oikopleura</taxon>
    </lineage>
</organism>
<dbReference type="EC" id="3.6.4.13" evidence="2"/>
<dbReference type="FunCoup" id="E4XZH0">
    <property type="interactions" value="603"/>
</dbReference>
<feature type="domain" description="Helicase ATP-binding" evidence="9">
    <location>
        <begin position="240"/>
        <end position="406"/>
    </location>
</feature>
<feature type="compositionally biased region" description="Basic and acidic residues" evidence="8">
    <location>
        <begin position="170"/>
        <end position="180"/>
    </location>
</feature>
<dbReference type="Gene3D" id="3.40.50.300">
    <property type="entry name" value="P-loop containing nucleotide triphosphate hydrolases"/>
    <property type="match status" value="2"/>
</dbReference>
<dbReference type="AlphaFoldDB" id="E4XZH0"/>
<keyword evidence="6" id="KW-0067">ATP-binding</keyword>
<dbReference type="InterPro" id="IPR001650">
    <property type="entry name" value="Helicase_C-like"/>
</dbReference>
<keyword evidence="4" id="KW-0378">Hydrolase</keyword>
<protein>
    <recommendedName>
        <fullName evidence="2">RNA helicase</fullName>
        <ecNumber evidence="2">3.6.4.13</ecNumber>
    </recommendedName>
</protein>
<reference evidence="11" key="1">
    <citation type="journal article" date="2010" name="Science">
        <title>Plasticity of animal genome architecture unmasked by rapid evolution of a pelagic tunicate.</title>
        <authorList>
            <person name="Denoeud F."/>
            <person name="Henriet S."/>
            <person name="Mungpakdee S."/>
            <person name="Aury J.M."/>
            <person name="Da Silva C."/>
            <person name="Brinkmann H."/>
            <person name="Mikhaleva J."/>
            <person name="Olsen L.C."/>
            <person name="Jubin C."/>
            <person name="Canestro C."/>
            <person name="Bouquet J.M."/>
            <person name="Danks G."/>
            <person name="Poulain J."/>
            <person name="Campsteijn C."/>
            <person name="Adamski M."/>
            <person name="Cross I."/>
            <person name="Yadetie F."/>
            <person name="Muffato M."/>
            <person name="Louis A."/>
            <person name="Butcher S."/>
            <person name="Tsagkogeorga G."/>
            <person name="Konrad A."/>
            <person name="Singh S."/>
            <person name="Jensen M.F."/>
            <person name="Cong E.H."/>
            <person name="Eikeseth-Otteraa H."/>
            <person name="Noel B."/>
            <person name="Anthouard V."/>
            <person name="Porcel B.M."/>
            <person name="Kachouri-Lafond R."/>
            <person name="Nishino A."/>
            <person name="Ugolini M."/>
            <person name="Chourrout P."/>
            <person name="Nishida H."/>
            <person name="Aasland R."/>
            <person name="Huzurbazar S."/>
            <person name="Westhof E."/>
            <person name="Delsuc F."/>
            <person name="Lehrach H."/>
            <person name="Reinhardt R."/>
            <person name="Weissenbach J."/>
            <person name="Roy S.W."/>
            <person name="Artiguenave F."/>
            <person name="Postlethwait J.H."/>
            <person name="Manak J.R."/>
            <person name="Thompson E.M."/>
            <person name="Jaillon O."/>
            <person name="Du Pasquier L."/>
            <person name="Boudinot P."/>
            <person name="Liberles D.A."/>
            <person name="Volff J.N."/>
            <person name="Philippe H."/>
            <person name="Lenhard B."/>
            <person name="Roest Crollius H."/>
            <person name="Wincker P."/>
            <person name="Chourrout D."/>
        </authorList>
    </citation>
    <scope>NUCLEOTIDE SEQUENCE [LARGE SCALE GENOMIC DNA]</scope>
</reference>
<feature type="region of interest" description="Disordered" evidence="8">
    <location>
        <begin position="143"/>
        <end position="180"/>
    </location>
</feature>
<keyword evidence="3" id="KW-0547">Nucleotide-binding</keyword>
<feature type="domain" description="Helicase C-terminal" evidence="10">
    <location>
        <begin position="426"/>
        <end position="612"/>
    </location>
</feature>
<evidence type="ECO:0000256" key="8">
    <source>
        <dbReference type="SAM" id="MobiDB-lite"/>
    </source>
</evidence>
<evidence type="ECO:0000313" key="11">
    <source>
        <dbReference type="EMBL" id="CBY15032.1"/>
    </source>
</evidence>
<keyword evidence="5" id="KW-0347">Helicase</keyword>
<dbReference type="InterPro" id="IPR027417">
    <property type="entry name" value="P-loop_NTPase"/>
</dbReference>
<dbReference type="PROSITE" id="PS51192">
    <property type="entry name" value="HELICASE_ATP_BIND_1"/>
    <property type="match status" value="1"/>
</dbReference>
<dbReference type="PROSITE" id="PS00690">
    <property type="entry name" value="DEAH_ATP_HELICASE"/>
    <property type="match status" value="1"/>
</dbReference>
<dbReference type="InterPro" id="IPR002464">
    <property type="entry name" value="DNA/RNA_helicase_DEAH_CS"/>
</dbReference>
<dbReference type="PANTHER" id="PTHR18934:SF99">
    <property type="entry name" value="ATP-DEPENDENT RNA HELICASE DHX37-RELATED"/>
    <property type="match status" value="1"/>
</dbReference>
<dbReference type="InterPro" id="IPR056371">
    <property type="entry name" value="DHX37-like_C"/>
</dbReference>
<dbReference type="SMART" id="SM00487">
    <property type="entry name" value="DEXDc"/>
    <property type="match status" value="1"/>
</dbReference>
<dbReference type="Pfam" id="PF00270">
    <property type="entry name" value="DEAD"/>
    <property type="match status" value="1"/>
</dbReference>
<dbReference type="CDD" id="cd18791">
    <property type="entry name" value="SF2_C_RHA"/>
    <property type="match status" value="1"/>
</dbReference>
<dbReference type="InParanoid" id="E4XZH0"/>